<dbReference type="Proteomes" id="UP000715441">
    <property type="component" value="Unassembled WGS sequence"/>
</dbReference>
<sequence length="67" mass="6391">MRGCRPDGPPGGAPAGGRGGAEAGEARGLLVVDAPVSGGPEHGAAGELTLFAGGMDTVQAGLLPQRV</sequence>
<evidence type="ECO:0000259" key="2">
    <source>
        <dbReference type="Pfam" id="PF03446"/>
    </source>
</evidence>
<reference evidence="3 4" key="1">
    <citation type="submission" date="2020-04" db="EMBL/GenBank/DDBJ databases">
        <title>Novel species.</title>
        <authorList>
            <person name="Teo W.F.A."/>
            <person name="Lipun K."/>
            <person name="Srisuk N."/>
            <person name="Duangmal K."/>
        </authorList>
    </citation>
    <scope>NUCLEOTIDE SEQUENCE [LARGE SCALE GENOMIC DNA]</scope>
    <source>
        <strain evidence="3 4">K13G38</strain>
    </source>
</reference>
<dbReference type="Pfam" id="PF03446">
    <property type="entry name" value="NAD_binding_2"/>
    <property type="match status" value="1"/>
</dbReference>
<gene>
    <name evidence="3" type="ORF">HFP15_01740</name>
</gene>
<dbReference type="EMBL" id="JAAXLS010000001">
    <property type="protein sequence ID" value="NKQ51598.1"/>
    <property type="molecule type" value="Genomic_DNA"/>
</dbReference>
<feature type="compositionally biased region" description="Gly residues" evidence="1">
    <location>
        <begin position="13"/>
        <end position="22"/>
    </location>
</feature>
<evidence type="ECO:0000256" key="1">
    <source>
        <dbReference type="SAM" id="MobiDB-lite"/>
    </source>
</evidence>
<dbReference type="RefSeq" id="WP_168511255.1">
    <property type="nucleotide sequence ID" value="NZ_JAAXLS010000001.1"/>
</dbReference>
<dbReference type="InterPro" id="IPR006115">
    <property type="entry name" value="6PGDH_NADP-bd"/>
</dbReference>
<evidence type="ECO:0000313" key="3">
    <source>
        <dbReference type="EMBL" id="NKQ51598.1"/>
    </source>
</evidence>
<comment type="caution">
    <text evidence="3">The sequence shown here is derived from an EMBL/GenBank/DDBJ whole genome shotgun (WGS) entry which is preliminary data.</text>
</comment>
<feature type="domain" description="6-phosphogluconate dehydrogenase NADP-binding" evidence="2">
    <location>
        <begin position="21"/>
        <end position="57"/>
    </location>
</feature>
<proteinExistence type="predicted"/>
<protein>
    <recommendedName>
        <fullName evidence="2">6-phosphogluconate dehydrogenase NADP-binding domain-containing protein</fullName>
    </recommendedName>
</protein>
<dbReference type="Gene3D" id="3.40.50.720">
    <property type="entry name" value="NAD(P)-binding Rossmann-like Domain"/>
    <property type="match status" value="1"/>
</dbReference>
<keyword evidence="4" id="KW-1185">Reference proteome</keyword>
<evidence type="ECO:0000313" key="4">
    <source>
        <dbReference type="Proteomes" id="UP000715441"/>
    </source>
</evidence>
<name>A0ABX1IVV2_9PSEU</name>
<feature type="region of interest" description="Disordered" evidence="1">
    <location>
        <begin position="1"/>
        <end position="26"/>
    </location>
</feature>
<accession>A0ABX1IVV2</accession>
<organism evidence="3 4">
    <name type="scientific">Amycolatopsis acididurans</name>
    <dbReference type="NCBI Taxonomy" id="2724524"/>
    <lineage>
        <taxon>Bacteria</taxon>
        <taxon>Bacillati</taxon>
        <taxon>Actinomycetota</taxon>
        <taxon>Actinomycetes</taxon>
        <taxon>Pseudonocardiales</taxon>
        <taxon>Pseudonocardiaceae</taxon>
        <taxon>Amycolatopsis</taxon>
    </lineage>
</organism>